<dbReference type="AlphaFoldDB" id="X1JJ30"/>
<reference evidence="1" key="1">
    <citation type="journal article" date="2014" name="Front. Microbiol.">
        <title>High frequency of phylogenetically diverse reductive dehalogenase-homologous genes in deep subseafloor sedimentary metagenomes.</title>
        <authorList>
            <person name="Kawai M."/>
            <person name="Futagami T."/>
            <person name="Toyoda A."/>
            <person name="Takaki Y."/>
            <person name="Nishi S."/>
            <person name="Hori S."/>
            <person name="Arai W."/>
            <person name="Tsubouchi T."/>
            <person name="Morono Y."/>
            <person name="Uchiyama I."/>
            <person name="Ito T."/>
            <person name="Fujiyama A."/>
            <person name="Inagaki F."/>
            <person name="Takami H."/>
        </authorList>
    </citation>
    <scope>NUCLEOTIDE SEQUENCE</scope>
    <source>
        <strain evidence="1">Expedition CK06-06</strain>
    </source>
</reference>
<dbReference type="EMBL" id="BARU01048182">
    <property type="protein sequence ID" value="GAH94067.1"/>
    <property type="molecule type" value="Genomic_DNA"/>
</dbReference>
<feature type="non-terminal residue" evidence="1">
    <location>
        <position position="1"/>
    </location>
</feature>
<accession>X1JJ30</accession>
<proteinExistence type="predicted"/>
<gene>
    <name evidence="1" type="ORF">S03H2_71760</name>
</gene>
<organism evidence="1">
    <name type="scientific">marine sediment metagenome</name>
    <dbReference type="NCBI Taxonomy" id="412755"/>
    <lineage>
        <taxon>unclassified sequences</taxon>
        <taxon>metagenomes</taxon>
        <taxon>ecological metagenomes</taxon>
    </lineage>
</organism>
<protein>
    <submittedName>
        <fullName evidence="1">Uncharacterized protein</fullName>
    </submittedName>
</protein>
<evidence type="ECO:0000313" key="1">
    <source>
        <dbReference type="EMBL" id="GAH94067.1"/>
    </source>
</evidence>
<sequence length="61" mass="7413">LKQKILKIYYIINYNIFESMSVFLSWQEVKQEVKENTQEKNISIFIKKGEINLFIIFIKLL</sequence>
<name>X1JJ30_9ZZZZ</name>
<comment type="caution">
    <text evidence="1">The sequence shown here is derived from an EMBL/GenBank/DDBJ whole genome shotgun (WGS) entry which is preliminary data.</text>
</comment>